<dbReference type="AlphaFoldDB" id="X1AW52"/>
<protein>
    <submittedName>
        <fullName evidence="1">Uncharacterized protein</fullName>
    </submittedName>
</protein>
<organism evidence="1">
    <name type="scientific">marine sediment metagenome</name>
    <dbReference type="NCBI Taxonomy" id="412755"/>
    <lineage>
        <taxon>unclassified sequences</taxon>
        <taxon>metagenomes</taxon>
        <taxon>ecological metagenomes</taxon>
    </lineage>
</organism>
<dbReference type="EMBL" id="BART01016849">
    <property type="protein sequence ID" value="GAG86950.1"/>
    <property type="molecule type" value="Genomic_DNA"/>
</dbReference>
<accession>X1AW52</accession>
<name>X1AW52_9ZZZZ</name>
<evidence type="ECO:0000313" key="1">
    <source>
        <dbReference type="EMBL" id="GAG86950.1"/>
    </source>
</evidence>
<reference evidence="1" key="1">
    <citation type="journal article" date="2014" name="Front. Microbiol.">
        <title>High frequency of phylogenetically diverse reductive dehalogenase-homologous genes in deep subseafloor sedimentary metagenomes.</title>
        <authorList>
            <person name="Kawai M."/>
            <person name="Futagami T."/>
            <person name="Toyoda A."/>
            <person name="Takaki Y."/>
            <person name="Nishi S."/>
            <person name="Hori S."/>
            <person name="Arai W."/>
            <person name="Tsubouchi T."/>
            <person name="Morono Y."/>
            <person name="Uchiyama I."/>
            <person name="Ito T."/>
            <person name="Fujiyama A."/>
            <person name="Inagaki F."/>
            <person name="Takami H."/>
        </authorList>
    </citation>
    <scope>NUCLEOTIDE SEQUENCE</scope>
    <source>
        <strain evidence="1">Expedition CK06-06</strain>
    </source>
</reference>
<gene>
    <name evidence="1" type="ORF">S01H4_32274</name>
</gene>
<sequence length="163" mass="18517">MTEVYVAKDKIIVCPLGWNEEGRSIENEITLPYETENEEDITSMELARLAQGGGSFDFLSNPQEDIYLIKGVDLVKPVAKTLKQWIDDNFGENAVLKRRLAKILSELKKSNPVIYEKTIHSEQTYTREELEAMAQFIGAVRLPRGFNISKVLDEAENAYYGVL</sequence>
<comment type="caution">
    <text evidence="1">The sequence shown here is derived from an EMBL/GenBank/DDBJ whole genome shotgun (WGS) entry which is preliminary data.</text>
</comment>
<proteinExistence type="predicted"/>